<dbReference type="AlphaFoldDB" id="A0A484U5K2"/>
<evidence type="ECO:0000313" key="1">
    <source>
        <dbReference type="EMBL" id="VFR82177.1"/>
    </source>
</evidence>
<proteinExistence type="predicted"/>
<reference evidence="1" key="1">
    <citation type="submission" date="2019-03" db="EMBL/GenBank/DDBJ databases">
        <authorList>
            <person name="Danneels B."/>
        </authorList>
    </citation>
    <scope>NUCLEOTIDE SEQUENCE</scope>
</reference>
<accession>A0A484U5K2</accession>
<protein>
    <submittedName>
        <fullName evidence="1">Uncharacterized protein</fullName>
    </submittedName>
</protein>
<dbReference type="EMBL" id="CAADIO010000005">
    <property type="protein sequence ID" value="VFR82177.1"/>
    <property type="molecule type" value="Genomic_DNA"/>
</dbReference>
<organism evidence="1">
    <name type="scientific">plant metagenome</name>
    <dbReference type="NCBI Taxonomy" id="1297885"/>
    <lineage>
        <taxon>unclassified sequences</taxon>
        <taxon>metagenomes</taxon>
        <taxon>organismal metagenomes</taxon>
    </lineage>
</organism>
<name>A0A484U5K2_9ZZZZ</name>
<gene>
    <name evidence="1" type="ORF">RAN3_3108</name>
</gene>
<sequence length="170" mass="18844">MATSSVQAGALPAGFTSPFKRVPMRERIDDALACVAILTNRTLDDVNAAAIKAGYPAHGPAWAAYPLIAKLLAEFGTERSQDYKEFVSTAVMPDVAILLVNYDPETEIGRHVVWHHVRGTERQPSFNYVIDPASWIEAKQQITMDLRHLRLEGGYYIEVKPLTYASVKGK</sequence>